<accession>A0AAI8YT53</accession>
<keyword evidence="2" id="KW-0732">Signal</keyword>
<reference evidence="3" key="1">
    <citation type="submission" date="2023-11" db="EMBL/GenBank/DDBJ databases">
        <authorList>
            <person name="Alioto T."/>
            <person name="Alioto T."/>
            <person name="Gomez Garrido J."/>
        </authorList>
    </citation>
    <scope>NUCLEOTIDE SEQUENCE</scope>
</reference>
<feature type="signal peptide" evidence="2">
    <location>
        <begin position="1"/>
        <end position="18"/>
    </location>
</feature>
<proteinExistence type="predicted"/>
<evidence type="ECO:0000256" key="1">
    <source>
        <dbReference type="SAM" id="MobiDB-lite"/>
    </source>
</evidence>
<evidence type="ECO:0000256" key="2">
    <source>
        <dbReference type="SAM" id="SignalP"/>
    </source>
</evidence>
<dbReference type="Proteomes" id="UP001296104">
    <property type="component" value="Unassembled WGS sequence"/>
</dbReference>
<organism evidence="3 4">
    <name type="scientific">Lecanosticta acicola</name>
    <dbReference type="NCBI Taxonomy" id="111012"/>
    <lineage>
        <taxon>Eukaryota</taxon>
        <taxon>Fungi</taxon>
        <taxon>Dikarya</taxon>
        <taxon>Ascomycota</taxon>
        <taxon>Pezizomycotina</taxon>
        <taxon>Dothideomycetes</taxon>
        <taxon>Dothideomycetidae</taxon>
        <taxon>Mycosphaerellales</taxon>
        <taxon>Mycosphaerellaceae</taxon>
        <taxon>Lecanosticta</taxon>
    </lineage>
</organism>
<evidence type="ECO:0000313" key="3">
    <source>
        <dbReference type="EMBL" id="CAK3841863.1"/>
    </source>
</evidence>
<dbReference type="AlphaFoldDB" id="A0AAI8YT53"/>
<evidence type="ECO:0000313" key="4">
    <source>
        <dbReference type="Proteomes" id="UP001296104"/>
    </source>
</evidence>
<protein>
    <submittedName>
        <fullName evidence="3">Uncharacterized protein</fullName>
    </submittedName>
</protein>
<feature type="region of interest" description="Disordered" evidence="1">
    <location>
        <begin position="140"/>
        <end position="178"/>
    </location>
</feature>
<name>A0AAI8YT53_9PEZI</name>
<dbReference type="EMBL" id="CAVMBE010000006">
    <property type="protein sequence ID" value="CAK3841863.1"/>
    <property type="molecule type" value="Genomic_DNA"/>
</dbReference>
<feature type="chain" id="PRO_5042544762" evidence="2">
    <location>
        <begin position="19"/>
        <end position="201"/>
    </location>
</feature>
<comment type="caution">
    <text evidence="3">The sequence shown here is derived from an EMBL/GenBank/DDBJ whole genome shotgun (WGS) entry which is preliminary data.</text>
</comment>
<sequence>MEFITVLFALCALRTVAAAQIAEALEIRQESHSITSSTVTPSSILSEGTFVPTSSSSSAGGASSTTASAGGTLTGQFTGADGNAYPVTSYSSMVLVAAHTLSVGGADALVGQVIVTEASQGFVANGQNITLISMTSTPTSAGMTTTMSTSSSSATTTTRGPVGQSPAAQPTQASSSGGAAIPMATGAIGVILGGMMRALML</sequence>
<keyword evidence="4" id="KW-1185">Reference proteome</keyword>
<gene>
    <name evidence="3" type="ORF">LECACI_7A001510</name>
</gene>